<name>A0A5S4X1E2_9BRAD</name>
<dbReference type="AlphaFoldDB" id="A0A5S4X1E2"/>
<dbReference type="Proteomes" id="UP000324853">
    <property type="component" value="Unassembled WGS sequence"/>
</dbReference>
<proteinExistence type="predicted"/>
<organism evidence="1 2">
    <name type="scientific">Bradyrhizobium cytisi</name>
    <dbReference type="NCBI Taxonomy" id="515489"/>
    <lineage>
        <taxon>Bacteria</taxon>
        <taxon>Pseudomonadati</taxon>
        <taxon>Pseudomonadota</taxon>
        <taxon>Alphaproteobacteria</taxon>
        <taxon>Hyphomicrobiales</taxon>
        <taxon>Nitrobacteraceae</taxon>
        <taxon>Bradyrhizobium</taxon>
    </lineage>
</organism>
<dbReference type="OrthoDB" id="6592844at2"/>
<comment type="caution">
    <text evidence="1">The sequence shown here is derived from an EMBL/GenBank/DDBJ whole genome shotgun (WGS) entry which is preliminary data.</text>
</comment>
<sequence>MGLLRDHERAQRAVLPAGHDRRLRDAVARPHGGAGDHPLRDAAVSDRHIRRSGSNYTDSFLSLLPQGQAWPKHAPDSVLVRGTDGLCDYWGFVDGRAADLLEIESDPRLTVELLPDWERNWGLPDPCYEAPQTIGERQLALVMRMTMQGAQSREFFIAVAAQIGYSITITEYRTFVVGIDRVGDARVYGAAGAPDPIMYNEGGNPWMNALGDAPVAEGELSEWPYYGLGPDTNRFFWTVHVHQASLIWFRCSKGQCGVDPHLKIGLADDLECLLNRWKPAHTQIIFDYTNLHPGDPMEGTP</sequence>
<dbReference type="InterPro" id="IPR018755">
    <property type="entry name" value="Phage_Mu_Gp48"/>
</dbReference>
<evidence type="ECO:0000313" key="1">
    <source>
        <dbReference type="EMBL" id="TYL87451.1"/>
    </source>
</evidence>
<keyword evidence="2" id="KW-1185">Reference proteome</keyword>
<reference evidence="1 2" key="1">
    <citation type="submission" date="2019-08" db="EMBL/GenBank/DDBJ databases">
        <title>Bradyrhizobium hipponensis sp. nov., a rhizobium isolated from a Lupinus angustifolius root nodule in Tunisia.</title>
        <authorList>
            <person name="Off K."/>
            <person name="Rejili M."/>
            <person name="Mars M."/>
            <person name="Brachmann A."/>
            <person name="Marin M."/>
        </authorList>
    </citation>
    <scope>NUCLEOTIDE SEQUENCE [LARGE SCALE GENOMIC DNA]</scope>
    <source>
        <strain evidence="1 2">CTAW11</strain>
    </source>
</reference>
<protein>
    <submittedName>
        <fullName evidence="1">DUF2313 domain-containing protein</fullName>
    </submittedName>
</protein>
<gene>
    <name evidence="1" type="ORF">FXB38_04855</name>
</gene>
<accession>A0A5S4X1E2</accession>
<dbReference type="Pfam" id="PF10076">
    <property type="entry name" value="Phage_Mu_Gp48"/>
    <property type="match status" value="1"/>
</dbReference>
<dbReference type="EMBL" id="VSSR01000008">
    <property type="protein sequence ID" value="TYL87451.1"/>
    <property type="molecule type" value="Genomic_DNA"/>
</dbReference>
<evidence type="ECO:0000313" key="2">
    <source>
        <dbReference type="Proteomes" id="UP000324853"/>
    </source>
</evidence>